<dbReference type="InterPro" id="IPR036396">
    <property type="entry name" value="Cyt_P450_sf"/>
</dbReference>
<dbReference type="InterPro" id="IPR050121">
    <property type="entry name" value="Cytochrome_P450_monoxygenase"/>
</dbReference>
<proteinExistence type="inferred from homology"/>
<dbReference type="PANTHER" id="PTHR24305">
    <property type="entry name" value="CYTOCHROME P450"/>
    <property type="match status" value="1"/>
</dbReference>
<dbReference type="GO" id="GO:0005506">
    <property type="term" value="F:iron ion binding"/>
    <property type="evidence" value="ECO:0007669"/>
    <property type="project" value="InterPro"/>
</dbReference>
<gene>
    <name evidence="6" type="ORF">CKAH01_18930</name>
</gene>
<keyword evidence="5" id="KW-1133">Transmembrane helix</keyword>
<dbReference type="Gene3D" id="1.10.630.10">
    <property type="entry name" value="Cytochrome P450"/>
    <property type="match status" value="1"/>
</dbReference>
<dbReference type="EMBL" id="VYYT01000436">
    <property type="protein sequence ID" value="KAK2735834.1"/>
    <property type="molecule type" value="Genomic_DNA"/>
</dbReference>
<keyword evidence="7" id="KW-1185">Reference proteome</keyword>
<evidence type="ECO:0000313" key="6">
    <source>
        <dbReference type="EMBL" id="KAK2735834.1"/>
    </source>
</evidence>
<keyword evidence="5" id="KW-0472">Membrane</keyword>
<evidence type="ECO:0000256" key="4">
    <source>
        <dbReference type="ARBA" id="ARBA00023004"/>
    </source>
</evidence>
<name>A0AAD9Y6C2_COLKA</name>
<dbReference type="PANTHER" id="PTHR24305:SF166">
    <property type="entry name" value="CYTOCHROME P450 12A4, MITOCHONDRIAL-RELATED"/>
    <property type="match status" value="1"/>
</dbReference>
<dbReference type="Proteomes" id="UP001281614">
    <property type="component" value="Unassembled WGS sequence"/>
</dbReference>
<keyword evidence="4" id="KW-0408">Iron</keyword>
<evidence type="ECO:0000256" key="5">
    <source>
        <dbReference type="SAM" id="Phobius"/>
    </source>
</evidence>
<dbReference type="GO" id="GO:0004497">
    <property type="term" value="F:monooxygenase activity"/>
    <property type="evidence" value="ECO:0007669"/>
    <property type="project" value="InterPro"/>
</dbReference>
<protein>
    <submittedName>
        <fullName evidence="6">Cytochrome p450</fullName>
    </submittedName>
</protein>
<evidence type="ECO:0000256" key="3">
    <source>
        <dbReference type="ARBA" id="ARBA00022723"/>
    </source>
</evidence>
<keyword evidence="3" id="KW-0479">Metal-binding</keyword>
<reference evidence="6" key="1">
    <citation type="submission" date="2023-02" db="EMBL/GenBank/DDBJ databases">
        <title>Colletotrichum kahawae CIFC_Que2 genome sequencing and assembly.</title>
        <authorList>
            <person name="Baroncelli R."/>
        </authorList>
    </citation>
    <scope>NUCLEOTIDE SEQUENCE</scope>
    <source>
        <strain evidence="6">CIFC_Que2</strain>
    </source>
</reference>
<dbReference type="GO" id="GO:0016705">
    <property type="term" value="F:oxidoreductase activity, acting on paired donors, with incorporation or reduction of molecular oxygen"/>
    <property type="evidence" value="ECO:0007669"/>
    <property type="project" value="InterPro"/>
</dbReference>
<dbReference type="GO" id="GO:0020037">
    <property type="term" value="F:heme binding"/>
    <property type="evidence" value="ECO:0007669"/>
    <property type="project" value="InterPro"/>
</dbReference>
<comment type="caution">
    <text evidence="6">The sequence shown here is derived from an EMBL/GenBank/DDBJ whole genome shotgun (WGS) entry which is preliminary data.</text>
</comment>
<comment type="similarity">
    <text evidence="1">Belongs to the cytochrome P450 family.</text>
</comment>
<feature type="transmembrane region" description="Helical" evidence="5">
    <location>
        <begin position="165"/>
        <end position="186"/>
    </location>
</feature>
<evidence type="ECO:0000256" key="2">
    <source>
        <dbReference type="ARBA" id="ARBA00022617"/>
    </source>
</evidence>
<evidence type="ECO:0000256" key="1">
    <source>
        <dbReference type="ARBA" id="ARBA00010617"/>
    </source>
</evidence>
<dbReference type="InterPro" id="IPR001128">
    <property type="entry name" value="Cyt_P450"/>
</dbReference>
<keyword evidence="5" id="KW-0812">Transmembrane</keyword>
<sequence>MHELYGEQHRRRQVVAATKCLGLTIGGPIIRINPDEVHCSDPDFINTLYASGGKRRNKSSLFVVGFPSDEYCFGEPFGFLHQPGWDPNFREAIYAMFHLIHIMRHFLSVINEVSENAGALAYHSKAAAYDAGVQMSQNTVLFSLLSSNLPAEEKTTERLSGEANVFLAVGMETIAIALSLCIYYLLKNMEIVAKMRAELLVVVMNLEALLNWFVLERLPHLTAVIKETL</sequence>
<dbReference type="Pfam" id="PF00067">
    <property type="entry name" value="p450"/>
    <property type="match status" value="1"/>
</dbReference>
<keyword evidence="2" id="KW-0349">Heme</keyword>
<dbReference type="SUPFAM" id="SSF48264">
    <property type="entry name" value="Cytochrome P450"/>
    <property type="match status" value="1"/>
</dbReference>
<accession>A0AAD9Y6C2</accession>
<organism evidence="6 7">
    <name type="scientific">Colletotrichum kahawae</name>
    <name type="common">Coffee berry disease fungus</name>
    <dbReference type="NCBI Taxonomy" id="34407"/>
    <lineage>
        <taxon>Eukaryota</taxon>
        <taxon>Fungi</taxon>
        <taxon>Dikarya</taxon>
        <taxon>Ascomycota</taxon>
        <taxon>Pezizomycotina</taxon>
        <taxon>Sordariomycetes</taxon>
        <taxon>Hypocreomycetidae</taxon>
        <taxon>Glomerellales</taxon>
        <taxon>Glomerellaceae</taxon>
        <taxon>Colletotrichum</taxon>
        <taxon>Colletotrichum gloeosporioides species complex</taxon>
    </lineage>
</organism>
<dbReference type="AlphaFoldDB" id="A0AAD9Y6C2"/>
<evidence type="ECO:0000313" key="7">
    <source>
        <dbReference type="Proteomes" id="UP001281614"/>
    </source>
</evidence>